<organism evidence="4 5">
    <name type="scientific">Lepidopterella palustris CBS 459.81</name>
    <dbReference type="NCBI Taxonomy" id="1314670"/>
    <lineage>
        <taxon>Eukaryota</taxon>
        <taxon>Fungi</taxon>
        <taxon>Dikarya</taxon>
        <taxon>Ascomycota</taxon>
        <taxon>Pezizomycotina</taxon>
        <taxon>Dothideomycetes</taxon>
        <taxon>Pleosporomycetidae</taxon>
        <taxon>Mytilinidiales</taxon>
        <taxon>Argynnaceae</taxon>
        <taxon>Lepidopterella</taxon>
    </lineage>
</organism>
<proteinExistence type="inferred from homology"/>
<dbReference type="SUPFAM" id="SSF56784">
    <property type="entry name" value="HAD-like"/>
    <property type="match status" value="1"/>
</dbReference>
<evidence type="ECO:0000313" key="4">
    <source>
        <dbReference type="EMBL" id="OCK79414.1"/>
    </source>
</evidence>
<sequence length="491" mass="55288">MDQTKVNTTVADQEPIEQVPHTNSDMNEQPLGGRSILHHIRPRNHDASTSAPRSVMDKSAAPAMSISSRNGAPSFHATPSFNTASSFTANSVPNSLPMHPFSAHFQGHQPNAWANIRQNHSIGTPYNNRQSRYHHGSHIVYPPYGPGYQMLQQPNPAPVPQWQFQYPPANASAFQQPQVSQWNEPPYGAAPGGGVWLFPQHFQPAQTGWNVPGTNPHWANTPNNFLFQHNPNQAHIGCIPIISRTPPTMNPTSDTSLVSPPAYSTSRGKQKDPKIHLPAPQPTKAYLDQAAKEPRRLDSPQMLLLVLDLNGTLVYRPNPRGNPKHIQNRPFLRPFLDYIFKNFSVMVWSSARTENVNRMLQGVLSQGQRKSLVEEWARDRFGLSAEHYSQNVQVYKKLTKIWNDPKVLAMSGNRGKGLAWGQHNTILLDDTSLKASSEPFNLLEVPEYKGQTESTEVLQEVMDYLEELRWQEDVSAFMRTKPFKANGQWRM</sequence>
<gene>
    <name evidence="4" type="ORF">K432DRAFT_383081</name>
</gene>
<dbReference type="EMBL" id="KV745007">
    <property type="protein sequence ID" value="OCK79414.1"/>
    <property type="molecule type" value="Genomic_DNA"/>
</dbReference>
<dbReference type="Gene3D" id="3.40.50.1000">
    <property type="entry name" value="HAD superfamily/HAD-like"/>
    <property type="match status" value="1"/>
</dbReference>
<dbReference type="PANTHER" id="PTHR12210">
    <property type="entry name" value="DULLARD PROTEIN PHOSPHATASE"/>
    <property type="match status" value="1"/>
</dbReference>
<evidence type="ECO:0000259" key="3">
    <source>
        <dbReference type="PROSITE" id="PS50969"/>
    </source>
</evidence>
<comment type="subcellular location">
    <subcellularLocation>
        <location evidence="1">Mitochondrion inner membrane</location>
        <topology evidence="1">Single-pass membrane protein</topology>
    </subcellularLocation>
</comment>
<comment type="subunit">
    <text evidence="1">Component of the TIM23 complex.</text>
</comment>
<dbReference type="GO" id="GO:0015031">
    <property type="term" value="P:protein transport"/>
    <property type="evidence" value="ECO:0007669"/>
    <property type="project" value="UniProtKB-KW"/>
</dbReference>
<comment type="function">
    <text evidence="1">Essential component of the TIM23 complex, a complex that mediates the translocation of transit peptide-containing proteins across the mitochondrial inner membrane.</text>
</comment>
<keyword evidence="1" id="KW-0809">Transit peptide</keyword>
<dbReference type="OrthoDB" id="1711508at2759"/>
<reference evidence="4 5" key="1">
    <citation type="journal article" date="2016" name="Nat. Commun.">
        <title>Ectomycorrhizal ecology is imprinted in the genome of the dominant symbiotic fungus Cenococcum geophilum.</title>
        <authorList>
            <consortium name="DOE Joint Genome Institute"/>
            <person name="Peter M."/>
            <person name="Kohler A."/>
            <person name="Ohm R.A."/>
            <person name="Kuo A."/>
            <person name="Krutzmann J."/>
            <person name="Morin E."/>
            <person name="Arend M."/>
            <person name="Barry K.W."/>
            <person name="Binder M."/>
            <person name="Choi C."/>
            <person name="Clum A."/>
            <person name="Copeland A."/>
            <person name="Grisel N."/>
            <person name="Haridas S."/>
            <person name="Kipfer T."/>
            <person name="LaButti K."/>
            <person name="Lindquist E."/>
            <person name="Lipzen A."/>
            <person name="Maire R."/>
            <person name="Meier B."/>
            <person name="Mihaltcheva S."/>
            <person name="Molinier V."/>
            <person name="Murat C."/>
            <person name="Poggeler S."/>
            <person name="Quandt C.A."/>
            <person name="Sperisen C."/>
            <person name="Tritt A."/>
            <person name="Tisserant E."/>
            <person name="Crous P.W."/>
            <person name="Henrissat B."/>
            <person name="Nehls U."/>
            <person name="Egli S."/>
            <person name="Spatafora J.W."/>
            <person name="Grigoriev I.V."/>
            <person name="Martin F.M."/>
        </authorList>
    </citation>
    <scope>NUCLEOTIDE SEQUENCE [LARGE SCALE GENOMIC DNA]</scope>
    <source>
        <strain evidence="4 5">CBS 459.81</strain>
    </source>
</reference>
<evidence type="ECO:0000256" key="1">
    <source>
        <dbReference type="RuleBase" id="RU365079"/>
    </source>
</evidence>
<dbReference type="InterPro" id="IPR023214">
    <property type="entry name" value="HAD_sf"/>
</dbReference>
<dbReference type="AlphaFoldDB" id="A0A8E2JEU6"/>
<keyword evidence="1" id="KW-0813">Transport</keyword>
<evidence type="ECO:0000256" key="2">
    <source>
        <dbReference type="SAM" id="MobiDB-lite"/>
    </source>
</evidence>
<dbReference type="Pfam" id="PF03031">
    <property type="entry name" value="NIF"/>
    <property type="match status" value="1"/>
</dbReference>
<dbReference type="InterPro" id="IPR050365">
    <property type="entry name" value="TIM50"/>
</dbReference>
<feature type="region of interest" description="Disordered" evidence="2">
    <location>
        <begin position="1"/>
        <end position="71"/>
    </location>
</feature>
<keyword evidence="1" id="KW-0653">Protein transport</keyword>
<accession>A0A8E2JEU6</accession>
<feature type="domain" description="FCP1 homology" evidence="3">
    <location>
        <begin position="298"/>
        <end position="468"/>
    </location>
</feature>
<feature type="compositionally biased region" description="Polar residues" evidence="2">
    <location>
        <begin position="1"/>
        <end position="11"/>
    </location>
</feature>
<keyword evidence="1" id="KW-0496">Mitochondrion</keyword>
<comment type="similarity">
    <text evidence="1">Belongs to the TIM50 family.</text>
</comment>
<dbReference type="Proteomes" id="UP000250266">
    <property type="component" value="Unassembled WGS sequence"/>
</dbReference>
<evidence type="ECO:0000313" key="5">
    <source>
        <dbReference type="Proteomes" id="UP000250266"/>
    </source>
</evidence>
<keyword evidence="5" id="KW-1185">Reference proteome</keyword>
<dbReference type="PROSITE" id="PS50969">
    <property type="entry name" value="FCP1"/>
    <property type="match status" value="1"/>
</dbReference>
<feature type="compositionally biased region" description="Polar residues" evidence="2">
    <location>
        <begin position="247"/>
        <end position="267"/>
    </location>
</feature>
<dbReference type="GO" id="GO:0005744">
    <property type="term" value="C:TIM23 mitochondrial import inner membrane translocase complex"/>
    <property type="evidence" value="ECO:0007669"/>
    <property type="project" value="UniProtKB-UniRule"/>
</dbReference>
<keyword evidence="1" id="KW-0811">Translocation</keyword>
<dbReference type="InterPro" id="IPR004274">
    <property type="entry name" value="FCP1_dom"/>
</dbReference>
<protein>
    <recommendedName>
        <fullName evidence="1">Mitochondrial import inner membrane translocase subunit TIM50</fullName>
    </recommendedName>
</protein>
<dbReference type="SMART" id="SM00577">
    <property type="entry name" value="CPDc"/>
    <property type="match status" value="1"/>
</dbReference>
<dbReference type="InterPro" id="IPR036412">
    <property type="entry name" value="HAD-like_sf"/>
</dbReference>
<name>A0A8E2JEU6_9PEZI</name>
<feature type="region of interest" description="Disordered" evidence="2">
    <location>
        <begin position="247"/>
        <end position="280"/>
    </location>
</feature>